<evidence type="ECO:0000259" key="5">
    <source>
        <dbReference type="Pfam" id="PF04055"/>
    </source>
</evidence>
<evidence type="ECO:0000256" key="4">
    <source>
        <dbReference type="ARBA" id="ARBA00023014"/>
    </source>
</evidence>
<reference evidence="6" key="1">
    <citation type="journal article" date="2020" name="mSystems">
        <title>Genome- and Community-Level Interaction Insights into Carbon Utilization and Element Cycling Functions of Hydrothermarchaeota in Hydrothermal Sediment.</title>
        <authorList>
            <person name="Zhou Z."/>
            <person name="Liu Y."/>
            <person name="Xu W."/>
            <person name="Pan J."/>
            <person name="Luo Z.H."/>
            <person name="Li M."/>
        </authorList>
    </citation>
    <scope>NUCLEOTIDE SEQUENCE [LARGE SCALE GENOMIC DNA]</scope>
    <source>
        <strain evidence="6">SpSt-1121</strain>
    </source>
</reference>
<dbReference type="PANTHER" id="PTHR43288">
    <property type="entry name" value="BIOTIN SYNTHASE-RELATED PROTEIN, RADICAL SAM SUPERFAMILY"/>
    <property type="match status" value="1"/>
</dbReference>
<dbReference type="SFLD" id="SFLDS00029">
    <property type="entry name" value="Radical_SAM"/>
    <property type="match status" value="1"/>
</dbReference>
<dbReference type="InterPro" id="IPR013785">
    <property type="entry name" value="Aldolase_TIM"/>
</dbReference>
<keyword evidence="2" id="KW-0479">Metal-binding</keyword>
<keyword evidence="4" id="KW-0411">Iron-sulfur</keyword>
<name>A0A7C5XQW4_9CREN</name>
<keyword evidence="3" id="KW-0408">Iron</keyword>
<evidence type="ECO:0000256" key="2">
    <source>
        <dbReference type="ARBA" id="ARBA00022723"/>
    </source>
</evidence>
<dbReference type="GO" id="GO:0003824">
    <property type="term" value="F:catalytic activity"/>
    <property type="evidence" value="ECO:0007669"/>
    <property type="project" value="InterPro"/>
</dbReference>
<dbReference type="AlphaFoldDB" id="A0A7C5XQW4"/>
<dbReference type="EMBL" id="DRZI01000309">
    <property type="protein sequence ID" value="HHP82425.1"/>
    <property type="molecule type" value="Genomic_DNA"/>
</dbReference>
<feature type="domain" description="Radical SAM core" evidence="5">
    <location>
        <begin position="37"/>
        <end position="144"/>
    </location>
</feature>
<dbReference type="Pfam" id="PF04055">
    <property type="entry name" value="Radical_SAM"/>
    <property type="match status" value="1"/>
</dbReference>
<dbReference type="SUPFAM" id="SSF102114">
    <property type="entry name" value="Radical SAM enzymes"/>
    <property type="match status" value="1"/>
</dbReference>
<gene>
    <name evidence="6" type="ORF">ENM84_07160</name>
</gene>
<dbReference type="GO" id="GO:0046872">
    <property type="term" value="F:metal ion binding"/>
    <property type="evidence" value="ECO:0007669"/>
    <property type="project" value="UniProtKB-KW"/>
</dbReference>
<dbReference type="GO" id="GO:0051536">
    <property type="term" value="F:iron-sulfur cluster binding"/>
    <property type="evidence" value="ECO:0007669"/>
    <property type="project" value="UniProtKB-KW"/>
</dbReference>
<dbReference type="InterPro" id="IPR058240">
    <property type="entry name" value="rSAM_sf"/>
</dbReference>
<evidence type="ECO:0000313" key="6">
    <source>
        <dbReference type="EMBL" id="HHP82425.1"/>
    </source>
</evidence>
<dbReference type="Gene3D" id="3.20.20.70">
    <property type="entry name" value="Aldolase class I"/>
    <property type="match status" value="1"/>
</dbReference>
<comment type="caution">
    <text evidence="6">The sequence shown here is derived from an EMBL/GenBank/DDBJ whole genome shotgun (WGS) entry which is preliminary data.</text>
</comment>
<dbReference type="CDD" id="cd01335">
    <property type="entry name" value="Radical_SAM"/>
    <property type="match status" value="1"/>
</dbReference>
<proteinExistence type="predicted"/>
<dbReference type="SFLD" id="SFLDG01108">
    <property type="entry name" value="Uncharacterised_Radical_SAM_Su"/>
    <property type="match status" value="1"/>
</dbReference>
<sequence>MDYVHRIYGNDVAGWWYGELPKGCKLCMKGAKVVVFITGLCGIDCFYCPLSMDRRKMGAFYADEEKVHRVEDILEEISFVQAEGISITGGEPFQRYDLVVAVIEMVKSTMGMKFHIHLYTSGLGATKSSIKYLDRIGLDEIRFHIVNDSIWKLVEYAVKNTSMDVGIEIPALPNDWEGLWRIVIKAESLGVKFVNINELEVSETNVNNILLRGFRLSRDGRTVYGSSIVATDIVKKALEQKLKTSIHFCPAIYKDAIQHRERLKRKSAICKNKNDEISDDGLLVRDGIDIIPMISICSKKYNPRDF</sequence>
<dbReference type="InterPro" id="IPR040087">
    <property type="entry name" value="MJ0021-like"/>
</dbReference>
<evidence type="ECO:0000256" key="3">
    <source>
        <dbReference type="ARBA" id="ARBA00023004"/>
    </source>
</evidence>
<accession>A0A7C5XQW4</accession>
<protein>
    <submittedName>
        <fullName evidence="6">Radical SAM protein</fullName>
    </submittedName>
</protein>
<organism evidence="6">
    <name type="scientific">Ignisphaera aggregans</name>
    <dbReference type="NCBI Taxonomy" id="334771"/>
    <lineage>
        <taxon>Archaea</taxon>
        <taxon>Thermoproteota</taxon>
        <taxon>Thermoprotei</taxon>
        <taxon>Desulfurococcales</taxon>
        <taxon>Desulfurococcaceae</taxon>
        <taxon>Ignisphaera</taxon>
    </lineage>
</organism>
<dbReference type="PANTHER" id="PTHR43288:SF1">
    <property type="entry name" value="GLYCYL-RADICAL ENZYME ACTIVATING ENZYME MJ0021-RELATED"/>
    <property type="match status" value="1"/>
</dbReference>
<evidence type="ECO:0000256" key="1">
    <source>
        <dbReference type="ARBA" id="ARBA00022691"/>
    </source>
</evidence>
<keyword evidence="1" id="KW-0949">S-adenosyl-L-methionine</keyword>
<dbReference type="InterPro" id="IPR007197">
    <property type="entry name" value="rSAM"/>
</dbReference>